<sequence>MAPSTPSDSETSPDLLVEIVETLEVHGVPSDSYQLHDAIDVEALDRLLASSAGDVEVRFTVEEVQLVVTQDSVDVPLDEPAGSPNQ</sequence>
<name>A0A1H3AA48_HALVA</name>
<accession>A0A1H3AA48</accession>
<dbReference type="EMBL" id="FNOF01000023">
    <property type="protein sequence ID" value="SDX26435.1"/>
    <property type="molecule type" value="Genomic_DNA"/>
</dbReference>
<protein>
    <recommendedName>
        <fullName evidence="1">Halobacterial output domain-containing protein</fullName>
    </recommendedName>
</protein>
<evidence type="ECO:0000259" key="1">
    <source>
        <dbReference type="Pfam" id="PF18545"/>
    </source>
</evidence>
<proteinExistence type="predicted"/>
<reference evidence="2 3" key="1">
    <citation type="submission" date="2016-10" db="EMBL/GenBank/DDBJ databases">
        <authorList>
            <person name="de Groot N.N."/>
        </authorList>
    </citation>
    <scope>NUCLEOTIDE SEQUENCE [LARGE SCALE GENOMIC DNA]</scope>
    <source>
        <strain evidence="2 3">DSM 3756</strain>
    </source>
</reference>
<dbReference type="Proteomes" id="UP000182573">
    <property type="component" value="Unassembled WGS sequence"/>
</dbReference>
<gene>
    <name evidence="2" type="ORF">SAMN05443574_1235</name>
</gene>
<dbReference type="Pfam" id="PF18545">
    <property type="entry name" value="HalOD1"/>
    <property type="match status" value="1"/>
</dbReference>
<evidence type="ECO:0000313" key="3">
    <source>
        <dbReference type="Proteomes" id="UP000182573"/>
    </source>
</evidence>
<dbReference type="AlphaFoldDB" id="A0A1H3AA48"/>
<dbReference type="STRING" id="28442.SAMN05443574_1235"/>
<evidence type="ECO:0000313" key="2">
    <source>
        <dbReference type="EMBL" id="SDX26435.1"/>
    </source>
</evidence>
<dbReference type="InterPro" id="IPR040624">
    <property type="entry name" value="HalOD1"/>
</dbReference>
<dbReference type="RefSeq" id="WP_004517771.1">
    <property type="nucleotide sequence ID" value="NZ_FNOF01000023.1"/>
</dbReference>
<feature type="domain" description="Halobacterial output" evidence="1">
    <location>
        <begin position="27"/>
        <end position="71"/>
    </location>
</feature>
<organism evidence="2 3">
    <name type="scientific">Haloarcula vallismortis</name>
    <name type="common">Halobacterium vallismortis</name>
    <dbReference type="NCBI Taxonomy" id="28442"/>
    <lineage>
        <taxon>Archaea</taxon>
        <taxon>Methanobacteriati</taxon>
        <taxon>Methanobacteriota</taxon>
        <taxon>Stenosarchaea group</taxon>
        <taxon>Halobacteria</taxon>
        <taxon>Halobacteriales</taxon>
        <taxon>Haloarculaceae</taxon>
        <taxon>Haloarcula</taxon>
    </lineage>
</organism>